<protein>
    <submittedName>
        <fullName evidence="1">Uncharacterized protein</fullName>
    </submittedName>
</protein>
<name>A0A543CRH2_9ACTN</name>
<organism evidence="1 2">
    <name type="scientific">Actinoallomurus bryophytorum</name>
    <dbReference type="NCBI Taxonomy" id="1490222"/>
    <lineage>
        <taxon>Bacteria</taxon>
        <taxon>Bacillati</taxon>
        <taxon>Actinomycetota</taxon>
        <taxon>Actinomycetes</taxon>
        <taxon>Streptosporangiales</taxon>
        <taxon>Thermomonosporaceae</taxon>
        <taxon>Actinoallomurus</taxon>
    </lineage>
</organism>
<dbReference type="RefSeq" id="WP_141958722.1">
    <property type="nucleotide sequence ID" value="NZ_VFOZ01000001.1"/>
</dbReference>
<accession>A0A543CRH2</accession>
<keyword evidence="2" id="KW-1185">Reference proteome</keyword>
<gene>
    <name evidence="1" type="ORF">FB559_5413</name>
</gene>
<reference evidence="1 2" key="1">
    <citation type="submission" date="2019-06" db="EMBL/GenBank/DDBJ databases">
        <title>Sequencing the genomes of 1000 actinobacteria strains.</title>
        <authorList>
            <person name="Klenk H.-P."/>
        </authorList>
    </citation>
    <scope>NUCLEOTIDE SEQUENCE [LARGE SCALE GENOMIC DNA]</scope>
    <source>
        <strain evidence="1 2">DSM 102200</strain>
    </source>
</reference>
<dbReference type="OrthoDB" id="3537448at2"/>
<dbReference type="EMBL" id="VFOZ01000001">
    <property type="protein sequence ID" value="TQL99715.1"/>
    <property type="molecule type" value="Genomic_DNA"/>
</dbReference>
<sequence length="118" mass="13246">MRKSFMIAECLRRYAWWRLNRSDEHDEGRNARSAVALLNAAAYAADLPEDAPVISQLCAAGSLSGEEFRLPVPAERIVRFWHYEEPGGDPDDLLNAIAAMSEPPKIPAQRDGDQPLRR</sequence>
<evidence type="ECO:0000313" key="2">
    <source>
        <dbReference type="Proteomes" id="UP000316096"/>
    </source>
</evidence>
<proteinExistence type="predicted"/>
<comment type="caution">
    <text evidence="1">The sequence shown here is derived from an EMBL/GenBank/DDBJ whole genome shotgun (WGS) entry which is preliminary data.</text>
</comment>
<evidence type="ECO:0000313" key="1">
    <source>
        <dbReference type="EMBL" id="TQL99715.1"/>
    </source>
</evidence>
<dbReference type="AlphaFoldDB" id="A0A543CRH2"/>
<dbReference type="Proteomes" id="UP000316096">
    <property type="component" value="Unassembled WGS sequence"/>
</dbReference>